<comment type="cofactor">
    <cofactor evidence="1">
        <name>NADP(+)</name>
        <dbReference type="ChEBI" id="CHEBI:58349"/>
    </cofactor>
</comment>
<dbReference type="PANTHER" id="PTHR43715">
    <property type="entry name" value="GDP-MANNOSE 4,6-DEHYDRATASE"/>
    <property type="match status" value="1"/>
</dbReference>
<dbReference type="EC" id="4.2.1.47" evidence="4"/>
<dbReference type="SUPFAM" id="SSF51735">
    <property type="entry name" value="NAD(P)-binding Rossmann-fold domains"/>
    <property type="match status" value="1"/>
</dbReference>
<dbReference type="Gene3D" id="3.90.25.10">
    <property type="entry name" value="UDP-galactose 4-epimerase, domain 1"/>
    <property type="match status" value="1"/>
</dbReference>
<dbReference type="Gene3D" id="3.40.50.300">
    <property type="entry name" value="P-loop containing nucleotide triphosphate hydrolases"/>
    <property type="match status" value="1"/>
</dbReference>
<reference evidence="8" key="1">
    <citation type="submission" date="2020-11" db="EMBL/GenBank/DDBJ databases">
        <authorList>
            <person name="Tran Van P."/>
        </authorList>
    </citation>
    <scope>NUCLEOTIDE SEQUENCE</scope>
</reference>
<proteinExistence type="inferred from homology"/>
<evidence type="ECO:0000256" key="6">
    <source>
        <dbReference type="ARBA" id="ARBA00031085"/>
    </source>
</evidence>
<dbReference type="InterPro" id="IPR006368">
    <property type="entry name" value="GDP_Man_deHydtase"/>
</dbReference>
<dbReference type="Pfam" id="PF16363">
    <property type="entry name" value="GDP_Man_Dehyd"/>
    <property type="match status" value="1"/>
</dbReference>
<dbReference type="EMBL" id="CAJPEX010000024">
    <property type="protein sequence ID" value="CAG0912525.1"/>
    <property type="molecule type" value="Genomic_DNA"/>
</dbReference>
<evidence type="ECO:0000313" key="9">
    <source>
        <dbReference type="Proteomes" id="UP000678499"/>
    </source>
</evidence>
<sequence length="503" mass="57529">MKKALITGINGQDGSYLSEFLLEKGYEVHGTLKRNSVSENQTSRLDNVFDKIKFHYADLTDLSSLIRIISEINPDEIYNLAAQSHVRISFDQPIYTANVTGLGTLNILEAVKLINPSIKIYQASSSEMFGNNIDEDGYQRETTPMNPVSPYGCAKVFSYNISRNYRNSYNMFVSNGILFNHESPRRGTNFVTNKVCKEAVKIKLGLSNELKLGNLDATRDWGHAKDYVEAMWLILQEDSPGDFVCSTGISHSVKDLVEYVFNKLELDWTKYVKQDEKFYRPEELNDLKGDSKKLRELTNWLPKYTFKTMLDEMEEYYNLLKENEITICSGPAGVGKSYISMKAAVDLLMDPNNGYEKLIIVRPAVEAEEKLGSLPGNLEEKLDPYIFPSYYLLNKIIGKEAREELKKADIIEVFALAYMRGMNIDNSILIFEESQNSTPNQMKLLLTRIGFNRDLEQTDRYKDKTQSGLYDALQRFKNVNNIGVYDFRNAKNVRNPLISKILD</sequence>
<gene>
    <name evidence="8" type="ORF">NMOB1V02_LOCUS314</name>
</gene>
<dbReference type="HAMAP" id="MF_00955">
    <property type="entry name" value="GDP_Man_dehydratase"/>
    <property type="match status" value="1"/>
</dbReference>
<evidence type="ECO:0000256" key="1">
    <source>
        <dbReference type="ARBA" id="ARBA00001937"/>
    </source>
</evidence>
<evidence type="ECO:0000256" key="2">
    <source>
        <dbReference type="ARBA" id="ARBA00004912"/>
    </source>
</evidence>
<comment type="pathway">
    <text evidence="2">Nucleotide-sugar biosynthesis; GDP-L-fucose biosynthesis via de novo pathway; GDP-L-fucose from GDP-alpha-D-mannose: step 1/2.</text>
</comment>
<evidence type="ECO:0000313" key="8">
    <source>
        <dbReference type="EMBL" id="CAD7272373.1"/>
    </source>
</evidence>
<dbReference type="OrthoDB" id="10253554at2759"/>
<dbReference type="CDD" id="cd05260">
    <property type="entry name" value="GDP_MD_SDR_e"/>
    <property type="match status" value="1"/>
</dbReference>
<dbReference type="GO" id="GO:0042351">
    <property type="term" value="P:'de novo' GDP-L-fucose biosynthetic process"/>
    <property type="evidence" value="ECO:0007669"/>
    <property type="project" value="UniProtKB-UniPathway"/>
</dbReference>
<dbReference type="PANTHER" id="PTHR43715:SF1">
    <property type="entry name" value="GDP-MANNOSE 4,6 DEHYDRATASE"/>
    <property type="match status" value="1"/>
</dbReference>
<dbReference type="SUPFAM" id="SSF52540">
    <property type="entry name" value="P-loop containing nucleoside triphosphate hydrolases"/>
    <property type="match status" value="1"/>
</dbReference>
<dbReference type="GO" id="GO:0005524">
    <property type="term" value="F:ATP binding"/>
    <property type="evidence" value="ECO:0007669"/>
    <property type="project" value="InterPro"/>
</dbReference>
<dbReference type="UniPathway" id="UPA00128">
    <property type="reaction ID" value="UER00190"/>
</dbReference>
<keyword evidence="5" id="KW-0456">Lyase</keyword>
<dbReference type="EMBL" id="OA882061">
    <property type="protein sequence ID" value="CAD7272373.1"/>
    <property type="molecule type" value="Genomic_DNA"/>
</dbReference>
<dbReference type="Gene3D" id="3.40.50.720">
    <property type="entry name" value="NAD(P)-binding Rossmann-like Domain"/>
    <property type="match status" value="1"/>
</dbReference>
<accession>A0A7R9BC35</accession>
<evidence type="ECO:0000259" key="7">
    <source>
        <dbReference type="Pfam" id="PF16363"/>
    </source>
</evidence>
<feature type="domain" description="NAD(P)-binding" evidence="7">
    <location>
        <begin position="5"/>
        <end position="313"/>
    </location>
</feature>
<protein>
    <recommendedName>
        <fullName evidence="4">GDP-mannose 4,6-dehydratase</fullName>
        <ecNumber evidence="4">4.2.1.47</ecNumber>
    </recommendedName>
    <alternativeName>
        <fullName evidence="6">GDP-D-mannose dehydratase</fullName>
    </alternativeName>
</protein>
<evidence type="ECO:0000256" key="5">
    <source>
        <dbReference type="ARBA" id="ARBA00023239"/>
    </source>
</evidence>
<dbReference type="GO" id="GO:0008446">
    <property type="term" value="F:GDP-mannose 4,6-dehydratase activity"/>
    <property type="evidence" value="ECO:0007669"/>
    <property type="project" value="UniProtKB-EC"/>
</dbReference>
<comment type="similarity">
    <text evidence="3">Belongs to the NAD(P)-dependent epimerase/dehydratase family. GDP-mannose 4,6-dehydratase subfamily.</text>
</comment>
<feature type="non-terminal residue" evidence="8">
    <location>
        <position position="503"/>
    </location>
</feature>
<evidence type="ECO:0000256" key="4">
    <source>
        <dbReference type="ARBA" id="ARBA00011989"/>
    </source>
</evidence>
<keyword evidence="9" id="KW-1185">Reference proteome</keyword>
<evidence type="ECO:0000256" key="3">
    <source>
        <dbReference type="ARBA" id="ARBA00009263"/>
    </source>
</evidence>
<name>A0A7R9BC35_9CRUS</name>
<dbReference type="AlphaFoldDB" id="A0A7R9BC35"/>
<organism evidence="8">
    <name type="scientific">Notodromas monacha</name>
    <dbReference type="NCBI Taxonomy" id="399045"/>
    <lineage>
        <taxon>Eukaryota</taxon>
        <taxon>Metazoa</taxon>
        <taxon>Ecdysozoa</taxon>
        <taxon>Arthropoda</taxon>
        <taxon>Crustacea</taxon>
        <taxon>Oligostraca</taxon>
        <taxon>Ostracoda</taxon>
        <taxon>Podocopa</taxon>
        <taxon>Podocopida</taxon>
        <taxon>Cypridocopina</taxon>
        <taxon>Cypridoidea</taxon>
        <taxon>Cyprididae</taxon>
        <taxon>Notodromas</taxon>
    </lineage>
</organism>
<dbReference type="InterPro" id="IPR027417">
    <property type="entry name" value="P-loop_NTPase"/>
</dbReference>
<dbReference type="InterPro" id="IPR016040">
    <property type="entry name" value="NAD(P)-bd_dom"/>
</dbReference>
<dbReference type="InterPro" id="IPR036291">
    <property type="entry name" value="NAD(P)-bd_dom_sf"/>
</dbReference>
<dbReference type="Proteomes" id="UP000678499">
    <property type="component" value="Unassembled WGS sequence"/>
</dbReference>
<dbReference type="FunFam" id="3.40.50.720:FF:000924">
    <property type="entry name" value="GDP-mannose 4,6 dehydratase"/>
    <property type="match status" value="1"/>
</dbReference>